<dbReference type="GO" id="GO:0016887">
    <property type="term" value="F:ATP hydrolysis activity"/>
    <property type="evidence" value="ECO:0007669"/>
    <property type="project" value="InterPro"/>
</dbReference>
<dbReference type="GO" id="GO:0005524">
    <property type="term" value="F:ATP binding"/>
    <property type="evidence" value="ECO:0007669"/>
    <property type="project" value="InterPro"/>
</dbReference>
<dbReference type="Pfam" id="PF13304">
    <property type="entry name" value="AAA_21"/>
    <property type="match status" value="1"/>
</dbReference>
<name>A0A3M6QTC2_9BURK</name>
<dbReference type="PIRSF" id="PIRSF029347">
    <property type="entry name" value="RecF"/>
    <property type="match status" value="1"/>
</dbReference>
<dbReference type="InterPro" id="IPR003959">
    <property type="entry name" value="ATPase_AAA_core"/>
</dbReference>
<dbReference type="Proteomes" id="UP000281171">
    <property type="component" value="Unassembled WGS sequence"/>
</dbReference>
<accession>A0A3M6QTC2</accession>
<dbReference type="Gene3D" id="3.40.50.300">
    <property type="entry name" value="P-loop containing nucleotide triphosphate hydrolases"/>
    <property type="match status" value="2"/>
</dbReference>
<dbReference type="AlphaFoldDB" id="A0A3M6QTC2"/>
<organism evidence="2 3">
    <name type="scientific">Allofranklinella schreckenbergeri</name>
    <dbReference type="NCBI Taxonomy" id="1076744"/>
    <lineage>
        <taxon>Bacteria</taxon>
        <taxon>Pseudomonadati</taxon>
        <taxon>Pseudomonadota</taxon>
        <taxon>Betaproteobacteria</taxon>
        <taxon>Burkholderiales</taxon>
        <taxon>Comamonadaceae</taxon>
        <taxon>Allofranklinella</taxon>
    </lineage>
</organism>
<gene>
    <name evidence="2" type="ORF">EBQ24_11925</name>
</gene>
<dbReference type="EMBL" id="RDQK01000036">
    <property type="protein sequence ID" value="RMX06101.1"/>
    <property type="molecule type" value="Genomic_DNA"/>
</dbReference>
<dbReference type="PANTHER" id="PTHR40396">
    <property type="entry name" value="ATPASE-LIKE PROTEIN"/>
    <property type="match status" value="1"/>
</dbReference>
<protein>
    <submittedName>
        <fullName evidence="2">ATPase</fullName>
    </submittedName>
</protein>
<sequence length="409" mass="46016">MATIEGFRVQNFRALRDVTLGKLSAQQNSNPLTPLTVVIGKNGVGKSSLFDAFGFVADCLATNVETACDMKQRGGFERLRSKGVAEPMRFEIYYREAQNERPITYELAIDLDGSGRPFVLSEVLKQRRKGQKHGRPFPFLRLEHGKGSVWAGEDAVDDEHEESNASSPVELTDPRELGISTLGALKEHPRIGQFREFLKSWYLSYFYPDAARSLPNAGPQRHLNVHGDNIGNVVQFMERERKERFKAILERIASKIPGIARIDTEVTADKRVLLRFNDGAFTDPFFAQQMSDGTLKVFAYLLLLEDPDPPPFICIEEPENGLYHKLLESLAQEFRAHASGKKRSPQIFVTTHQPYFVDALSPEEVWILEKGADGYSTIRRASALPIVKNLVAEGLPLGGLWYSDYLEAR</sequence>
<dbReference type="SUPFAM" id="SSF52540">
    <property type="entry name" value="P-loop containing nucleoside triphosphate hydrolases"/>
    <property type="match status" value="1"/>
</dbReference>
<comment type="caution">
    <text evidence="2">The sequence shown here is derived from an EMBL/GenBank/DDBJ whole genome shotgun (WGS) entry which is preliminary data.</text>
</comment>
<dbReference type="InterPro" id="IPR027417">
    <property type="entry name" value="P-loop_NTPase"/>
</dbReference>
<evidence type="ECO:0000313" key="2">
    <source>
        <dbReference type="EMBL" id="RMX06101.1"/>
    </source>
</evidence>
<dbReference type="InterPro" id="IPR014555">
    <property type="entry name" value="RecF-like"/>
</dbReference>
<dbReference type="RefSeq" id="WP_122249034.1">
    <property type="nucleotide sequence ID" value="NZ_RDQK01000036.1"/>
</dbReference>
<feature type="domain" description="ATPase AAA-type core" evidence="1">
    <location>
        <begin position="35"/>
        <end position="358"/>
    </location>
</feature>
<evidence type="ECO:0000313" key="3">
    <source>
        <dbReference type="Proteomes" id="UP000281171"/>
    </source>
</evidence>
<evidence type="ECO:0000259" key="1">
    <source>
        <dbReference type="Pfam" id="PF13304"/>
    </source>
</evidence>
<reference evidence="2 3" key="1">
    <citation type="submission" date="2018-10" db="EMBL/GenBank/DDBJ databases">
        <title>Comamonadaceae CDC group NO-1 genome sequencing and assembly.</title>
        <authorList>
            <person name="Bernier A.-M."/>
            <person name="Bernard K."/>
        </authorList>
    </citation>
    <scope>NUCLEOTIDE SEQUENCE [LARGE SCALE GENOMIC DNA]</scope>
    <source>
        <strain evidence="2 3">NML180581</strain>
    </source>
</reference>
<proteinExistence type="predicted"/>
<dbReference type="PANTHER" id="PTHR40396:SF1">
    <property type="entry name" value="ATPASE AAA-TYPE CORE DOMAIN-CONTAINING PROTEIN"/>
    <property type="match status" value="1"/>
</dbReference>